<comment type="caution">
    <text evidence="1">The sequence shown here is derived from an EMBL/GenBank/DDBJ whole genome shotgun (WGS) entry which is preliminary data.</text>
</comment>
<evidence type="ECO:0000313" key="2">
    <source>
        <dbReference type="Proteomes" id="UP001060215"/>
    </source>
</evidence>
<name>A0ACC0G711_9ERIC</name>
<keyword evidence="2" id="KW-1185">Reference proteome</keyword>
<dbReference type="Proteomes" id="UP001060215">
    <property type="component" value="Chromosome 10"/>
</dbReference>
<evidence type="ECO:0000313" key="1">
    <source>
        <dbReference type="EMBL" id="KAI7996629.1"/>
    </source>
</evidence>
<proteinExistence type="predicted"/>
<sequence>MPCVIELQDSGVKFGAEEDDDELNLSIFDIFFEHGHFKIPMFNVDDWTETFYRKIIAYEQHSSDDEPKYFSDYTYFKDLLINSREDVDQLRAMTFLTTGLVMTKRWHLCSISWVKEE</sequence>
<protein>
    <submittedName>
        <fullName evidence="1">UPF0481 protein</fullName>
    </submittedName>
</protein>
<gene>
    <name evidence="1" type="ORF">LOK49_LG10G02627</name>
</gene>
<reference evidence="1 2" key="1">
    <citation type="journal article" date="2022" name="Plant J.">
        <title>Chromosome-level genome of Camellia lanceoleosa provides a valuable resource for understanding genome evolution and self-incompatibility.</title>
        <authorList>
            <person name="Gong W."/>
            <person name="Xiao S."/>
            <person name="Wang L."/>
            <person name="Liao Z."/>
            <person name="Chang Y."/>
            <person name="Mo W."/>
            <person name="Hu G."/>
            <person name="Li W."/>
            <person name="Zhao G."/>
            <person name="Zhu H."/>
            <person name="Hu X."/>
            <person name="Ji K."/>
            <person name="Xiang X."/>
            <person name="Song Q."/>
            <person name="Yuan D."/>
            <person name="Jin S."/>
            <person name="Zhang L."/>
        </authorList>
    </citation>
    <scope>NUCLEOTIDE SEQUENCE [LARGE SCALE GENOMIC DNA]</scope>
    <source>
        <strain evidence="1">SQ_2022a</strain>
    </source>
</reference>
<accession>A0ACC0G711</accession>
<dbReference type="EMBL" id="CM045767">
    <property type="protein sequence ID" value="KAI7996629.1"/>
    <property type="molecule type" value="Genomic_DNA"/>
</dbReference>
<organism evidence="1 2">
    <name type="scientific">Camellia lanceoleosa</name>
    <dbReference type="NCBI Taxonomy" id="1840588"/>
    <lineage>
        <taxon>Eukaryota</taxon>
        <taxon>Viridiplantae</taxon>
        <taxon>Streptophyta</taxon>
        <taxon>Embryophyta</taxon>
        <taxon>Tracheophyta</taxon>
        <taxon>Spermatophyta</taxon>
        <taxon>Magnoliopsida</taxon>
        <taxon>eudicotyledons</taxon>
        <taxon>Gunneridae</taxon>
        <taxon>Pentapetalae</taxon>
        <taxon>asterids</taxon>
        <taxon>Ericales</taxon>
        <taxon>Theaceae</taxon>
        <taxon>Camellia</taxon>
    </lineage>
</organism>